<feature type="non-terminal residue" evidence="4">
    <location>
        <position position="1"/>
    </location>
</feature>
<evidence type="ECO:0000313" key="5">
    <source>
        <dbReference type="Proteomes" id="UP000675881"/>
    </source>
</evidence>
<organism evidence="4 5">
    <name type="scientific">Lepeophtheirus salmonis</name>
    <name type="common">Salmon louse</name>
    <name type="synonym">Caligus salmonis</name>
    <dbReference type="NCBI Taxonomy" id="72036"/>
    <lineage>
        <taxon>Eukaryota</taxon>
        <taxon>Metazoa</taxon>
        <taxon>Ecdysozoa</taxon>
        <taxon>Arthropoda</taxon>
        <taxon>Crustacea</taxon>
        <taxon>Multicrustacea</taxon>
        <taxon>Hexanauplia</taxon>
        <taxon>Copepoda</taxon>
        <taxon>Siphonostomatoida</taxon>
        <taxon>Caligidae</taxon>
        <taxon>Lepeophtheirus</taxon>
    </lineage>
</organism>
<dbReference type="PANTHER" id="PTHR23199:SF12">
    <property type="entry name" value="NEUROTROPHIN 1-RELATED"/>
    <property type="match status" value="1"/>
</dbReference>
<dbReference type="InterPro" id="IPR029034">
    <property type="entry name" value="Cystine-knot_cytokine"/>
</dbReference>
<proteinExistence type="predicted"/>
<dbReference type="GO" id="GO:0005615">
    <property type="term" value="C:extracellular space"/>
    <property type="evidence" value="ECO:0007669"/>
    <property type="project" value="UniProtKB-ARBA"/>
</dbReference>
<dbReference type="GO" id="GO:0045087">
    <property type="term" value="P:innate immune response"/>
    <property type="evidence" value="ECO:0007669"/>
    <property type="project" value="TreeGrafter"/>
</dbReference>
<evidence type="ECO:0000256" key="1">
    <source>
        <dbReference type="ARBA" id="ARBA00022729"/>
    </source>
</evidence>
<dbReference type="Proteomes" id="UP000675881">
    <property type="component" value="Chromosome 12"/>
</dbReference>
<name>A0A7R8CKE5_LEPSM</name>
<dbReference type="AlphaFoldDB" id="A0A7R8CKE5"/>
<dbReference type="EMBL" id="HG994591">
    <property type="protein sequence ID" value="CAF2815304.1"/>
    <property type="molecule type" value="Genomic_DNA"/>
</dbReference>
<dbReference type="OrthoDB" id="6359065at2759"/>
<gene>
    <name evidence="4" type="ORF">LSAA_3701</name>
</gene>
<dbReference type="GO" id="GO:0005121">
    <property type="term" value="F:Toll binding"/>
    <property type="evidence" value="ECO:0007669"/>
    <property type="project" value="TreeGrafter"/>
</dbReference>
<keyword evidence="1" id="KW-0732">Signal</keyword>
<dbReference type="GO" id="GO:0008083">
    <property type="term" value="F:growth factor activity"/>
    <property type="evidence" value="ECO:0007669"/>
    <property type="project" value="TreeGrafter"/>
</dbReference>
<dbReference type="PANTHER" id="PTHR23199">
    <property type="entry name" value="NEUROTROPHIN 1-RELATED"/>
    <property type="match status" value="1"/>
</dbReference>
<dbReference type="InterPro" id="IPR052444">
    <property type="entry name" value="Spz/Toll_ligand-like"/>
</dbReference>
<dbReference type="GO" id="GO:0021556">
    <property type="term" value="P:central nervous system formation"/>
    <property type="evidence" value="ECO:0007669"/>
    <property type="project" value="TreeGrafter"/>
</dbReference>
<keyword evidence="5" id="KW-1185">Reference proteome</keyword>
<evidence type="ECO:0000256" key="2">
    <source>
        <dbReference type="ARBA" id="ARBA00023157"/>
    </source>
</evidence>
<keyword evidence="3" id="KW-0325">Glycoprotein</keyword>
<protein>
    <submittedName>
        <fullName evidence="4">(salmon louse) hypothetical protein</fullName>
    </submittedName>
</protein>
<keyword evidence="2" id="KW-1015">Disulfide bond</keyword>
<evidence type="ECO:0000256" key="3">
    <source>
        <dbReference type="ARBA" id="ARBA00023180"/>
    </source>
</evidence>
<reference evidence="4" key="1">
    <citation type="submission" date="2021-02" db="EMBL/GenBank/DDBJ databases">
        <authorList>
            <person name="Bekaert M."/>
        </authorList>
    </citation>
    <scope>NUCLEOTIDE SEQUENCE</scope>
    <source>
        <strain evidence="4">IoA-00</strain>
    </source>
</reference>
<sequence>MDKNNIFFQDDKYIYKSKKTQDFLKYDFTSNERNIELDLYEQLPIEKIPSDKNYPIQTVEQVMLSEDNACNVHESILEPGWAKNIENDWLVVINTHKYHQKIKITHCYHLSTNVSCTKTDSGSCLQEYTRKKLLVIDPNNLEKGIYFSEFDVPENCTCPSKKKNMTDLFIQSGKDVLIEEGIKKNNVRNYLKNFSQRYISTKPSMLNHTVLSTPMT</sequence>
<evidence type="ECO:0000313" key="4">
    <source>
        <dbReference type="EMBL" id="CAF2815304.1"/>
    </source>
</evidence>
<dbReference type="SUPFAM" id="SSF57501">
    <property type="entry name" value="Cystine-knot cytokines"/>
    <property type="match status" value="1"/>
</dbReference>
<dbReference type="Gene3D" id="2.10.90.10">
    <property type="entry name" value="Cystine-knot cytokines"/>
    <property type="match status" value="1"/>
</dbReference>
<dbReference type="Pfam" id="PF16077">
    <property type="entry name" value="Spaetzle"/>
    <property type="match status" value="1"/>
</dbReference>
<dbReference type="InterPro" id="IPR032104">
    <property type="entry name" value="Spaetzle"/>
</dbReference>
<accession>A0A7R8CKE5</accession>